<proteinExistence type="predicted"/>
<accession>B6EFE0</accession>
<evidence type="ECO:0000256" key="1">
    <source>
        <dbReference type="SAM" id="Phobius"/>
    </source>
</evidence>
<evidence type="ECO:0000313" key="2">
    <source>
        <dbReference type="EMBL" id="CAQ58475.1"/>
    </source>
</evidence>
<organism evidence="2 3">
    <name type="scientific">Stygiolobus rod-shaped virus</name>
    <dbReference type="NCBI Taxonomy" id="537009"/>
    <lineage>
        <taxon>Viruses</taxon>
        <taxon>Adnaviria</taxon>
        <taxon>Zilligvirae</taxon>
        <taxon>Taleaviricota</taxon>
        <taxon>Tokiviricetes</taxon>
        <taxon>Ligamenvirales</taxon>
        <taxon>Rudiviridae</taxon>
        <taxon>Azorudivirus</taxon>
        <taxon>Azorudivirus furnasense</taxon>
        <taxon>Azorudivirus SRV</taxon>
    </lineage>
</organism>
<sequence length="92" mass="9565">MAIDLTTILYIIAGLTALGVGADVILNYLLKSEMVTAVDAINATAQSAINAITATTETGINAIINMSILNDVNGLAKKKVDTNSTSQQAQKQ</sequence>
<dbReference type="RefSeq" id="YP_009094259.1">
    <property type="nucleotide sequence ID" value="NC_025375.1"/>
</dbReference>
<keyword evidence="3" id="KW-1185">Reference proteome</keyword>
<dbReference type="KEGG" id="vg:20964547"/>
<name>B6EFE0_9VIRU</name>
<keyword evidence="1" id="KW-0472">Membrane</keyword>
<dbReference type="Proteomes" id="UP000203343">
    <property type="component" value="Segment"/>
</dbReference>
<dbReference type="TCDB" id="1.J.1.1.3">
    <property type="family name" value="the archaeal virus-associated pyramid (a-vap) family"/>
</dbReference>
<dbReference type="GeneID" id="20964547"/>
<evidence type="ECO:0000313" key="3">
    <source>
        <dbReference type="Proteomes" id="UP000203343"/>
    </source>
</evidence>
<keyword evidence="1" id="KW-0812">Transmembrane</keyword>
<protein>
    <submittedName>
        <fullName evidence="2">Uncharacterized protein</fullName>
    </submittedName>
</protein>
<reference evidence="2 3" key="1">
    <citation type="journal article" date="2008" name="J. Bacteriol.">
        <title>SRV, a new viral isolate from Stygiolobus and general properties of the crenarchaeal rudiviruses and their virus-host interactions.</title>
        <authorList>
            <person name="Vestergaard G."/>
            <person name="Shah S.A."/>
            <person name="Bize A."/>
            <person name="Reitberger W."/>
            <person name="Reuter M."/>
            <person name="Phan H."/>
            <person name="Briegel A."/>
            <person name="Rachel R."/>
            <person name="Garrett R.A."/>
            <person name="Prangishvili D."/>
        </authorList>
    </citation>
    <scope>NUCLEOTIDE SEQUENCE [LARGE SCALE GENOMIC DNA]</scope>
</reference>
<keyword evidence="1" id="KW-1133">Transmembrane helix</keyword>
<dbReference type="EMBL" id="FM164764">
    <property type="protein sequence ID" value="CAQ58475.1"/>
    <property type="molecule type" value="Genomic_DNA"/>
</dbReference>
<feature type="transmembrane region" description="Helical" evidence="1">
    <location>
        <begin position="6"/>
        <end position="30"/>
    </location>
</feature>